<organism evidence="1">
    <name type="scientific">Anguilla anguilla</name>
    <name type="common">European freshwater eel</name>
    <name type="synonym">Muraena anguilla</name>
    <dbReference type="NCBI Taxonomy" id="7936"/>
    <lineage>
        <taxon>Eukaryota</taxon>
        <taxon>Metazoa</taxon>
        <taxon>Chordata</taxon>
        <taxon>Craniata</taxon>
        <taxon>Vertebrata</taxon>
        <taxon>Euteleostomi</taxon>
        <taxon>Actinopterygii</taxon>
        <taxon>Neopterygii</taxon>
        <taxon>Teleostei</taxon>
        <taxon>Anguilliformes</taxon>
        <taxon>Anguillidae</taxon>
        <taxon>Anguilla</taxon>
    </lineage>
</organism>
<accession>A0A0E9SBF6</accession>
<name>A0A0E9SBF6_ANGAN</name>
<reference evidence="1" key="1">
    <citation type="submission" date="2014-11" db="EMBL/GenBank/DDBJ databases">
        <authorList>
            <person name="Amaro Gonzalez C."/>
        </authorList>
    </citation>
    <scope>NUCLEOTIDE SEQUENCE</scope>
</reference>
<proteinExistence type="predicted"/>
<evidence type="ECO:0000313" key="1">
    <source>
        <dbReference type="EMBL" id="JAH38611.1"/>
    </source>
</evidence>
<dbReference type="AlphaFoldDB" id="A0A0E9SBF6"/>
<dbReference type="EMBL" id="GBXM01069966">
    <property type="protein sequence ID" value="JAH38611.1"/>
    <property type="molecule type" value="Transcribed_RNA"/>
</dbReference>
<protein>
    <submittedName>
        <fullName evidence="1">Uncharacterized protein</fullName>
    </submittedName>
</protein>
<reference evidence="1" key="2">
    <citation type="journal article" date="2015" name="Fish Shellfish Immunol.">
        <title>Early steps in the European eel (Anguilla anguilla)-Vibrio vulnificus interaction in the gills: Role of the RtxA13 toxin.</title>
        <authorList>
            <person name="Callol A."/>
            <person name="Pajuelo D."/>
            <person name="Ebbesson L."/>
            <person name="Teles M."/>
            <person name="MacKenzie S."/>
            <person name="Amaro C."/>
        </authorList>
    </citation>
    <scope>NUCLEOTIDE SEQUENCE</scope>
</reference>
<dbReference type="EMBL" id="GBXM01077722">
    <property type="protein sequence ID" value="JAH30855.1"/>
    <property type="molecule type" value="Transcribed_RNA"/>
</dbReference>
<dbReference type="EMBL" id="GBXM01062335">
    <property type="protein sequence ID" value="JAH46242.1"/>
    <property type="molecule type" value="Transcribed_RNA"/>
</dbReference>
<sequence>MFFWTITPKLQLSVIVKCSEIPPFIGTPGVCLSVCPEMLKVFGWTIRHAFLI</sequence>